<name>A0AAJ1V3F9_9LACT</name>
<evidence type="ECO:0000313" key="2">
    <source>
        <dbReference type="EMBL" id="MDK7188133.1"/>
    </source>
</evidence>
<sequence length="95" mass="9832">MEVLTELFKTAELSAVILIPIIGGIMEALKIAFDIDKRFLPLLSLVLGTLVSVLLSFSLGTPIANAVLLGAISGLGASGLYDTLKKTTDGGSKNA</sequence>
<accession>A0AAJ1V3F9</accession>
<evidence type="ECO:0000313" key="3">
    <source>
        <dbReference type="Proteomes" id="UP001229251"/>
    </source>
</evidence>
<keyword evidence="1" id="KW-0472">Membrane</keyword>
<feature type="transmembrane region" description="Helical" evidence="1">
    <location>
        <begin position="39"/>
        <end position="57"/>
    </location>
</feature>
<proteinExistence type="predicted"/>
<protein>
    <recommendedName>
        <fullName evidence="4">Holin</fullName>
    </recommendedName>
</protein>
<dbReference type="Proteomes" id="UP001229251">
    <property type="component" value="Unassembled WGS sequence"/>
</dbReference>
<keyword evidence="1" id="KW-1133">Transmembrane helix</keyword>
<evidence type="ECO:0000256" key="1">
    <source>
        <dbReference type="SAM" id="Phobius"/>
    </source>
</evidence>
<dbReference type="AlphaFoldDB" id="A0AAJ1V3F9"/>
<dbReference type="RefSeq" id="WP_129753120.1">
    <property type="nucleotide sequence ID" value="NZ_CAUPDI010000007.1"/>
</dbReference>
<organism evidence="2 3">
    <name type="scientific">Facklamia hominis</name>
    <dbReference type="NCBI Taxonomy" id="178214"/>
    <lineage>
        <taxon>Bacteria</taxon>
        <taxon>Bacillati</taxon>
        <taxon>Bacillota</taxon>
        <taxon>Bacilli</taxon>
        <taxon>Lactobacillales</taxon>
        <taxon>Aerococcaceae</taxon>
        <taxon>Facklamia</taxon>
    </lineage>
</organism>
<dbReference type="EMBL" id="JASOOE010000030">
    <property type="protein sequence ID" value="MDK7188133.1"/>
    <property type="molecule type" value="Genomic_DNA"/>
</dbReference>
<comment type="caution">
    <text evidence="2">The sequence shown here is derived from an EMBL/GenBank/DDBJ whole genome shotgun (WGS) entry which is preliminary data.</text>
</comment>
<reference evidence="2" key="1">
    <citation type="submission" date="2023-05" db="EMBL/GenBank/DDBJ databases">
        <title>Cataloging the Phylogenetic Diversity of Human Bladder Bacteria.</title>
        <authorList>
            <person name="Du J."/>
        </authorList>
    </citation>
    <scope>NUCLEOTIDE SEQUENCE</scope>
    <source>
        <strain evidence="2">UMB1231</strain>
    </source>
</reference>
<feature type="transmembrane region" description="Helical" evidence="1">
    <location>
        <begin position="13"/>
        <end position="32"/>
    </location>
</feature>
<evidence type="ECO:0008006" key="4">
    <source>
        <dbReference type="Google" id="ProtNLM"/>
    </source>
</evidence>
<keyword evidence="1" id="KW-0812">Transmembrane</keyword>
<gene>
    <name evidence="2" type="ORF">QP433_09135</name>
</gene>